<sequence length="119" mass="12848">MTLSTRGPISRLTAPIVKRKLKNLCASRGLLVGPGAATRPADRSSTPTEAEPRERAEHEEDKGQDLESGRTLTPTARPWRRAVRPGAACHAVRVARTTAGDPYGSVSQQSTSSGFWLRI</sequence>
<evidence type="ECO:0000313" key="3">
    <source>
        <dbReference type="Proteomes" id="UP001501822"/>
    </source>
</evidence>
<feature type="region of interest" description="Disordered" evidence="1">
    <location>
        <begin position="29"/>
        <end position="119"/>
    </location>
</feature>
<comment type="caution">
    <text evidence="2">The sequence shown here is derived from an EMBL/GenBank/DDBJ whole genome shotgun (WGS) entry which is preliminary data.</text>
</comment>
<dbReference type="EMBL" id="BAAABM010000041">
    <property type="protein sequence ID" value="GAA0349901.1"/>
    <property type="molecule type" value="Genomic_DNA"/>
</dbReference>
<name>A0ABP3GPL2_9ACTN</name>
<keyword evidence="3" id="KW-1185">Reference proteome</keyword>
<evidence type="ECO:0000313" key="2">
    <source>
        <dbReference type="EMBL" id="GAA0349901.1"/>
    </source>
</evidence>
<proteinExistence type="predicted"/>
<reference evidence="3" key="1">
    <citation type="journal article" date="2019" name="Int. J. Syst. Evol. Microbiol.">
        <title>The Global Catalogue of Microorganisms (GCM) 10K type strain sequencing project: providing services to taxonomists for standard genome sequencing and annotation.</title>
        <authorList>
            <consortium name="The Broad Institute Genomics Platform"/>
            <consortium name="The Broad Institute Genome Sequencing Center for Infectious Disease"/>
            <person name="Wu L."/>
            <person name="Ma J."/>
        </authorList>
    </citation>
    <scope>NUCLEOTIDE SEQUENCE [LARGE SCALE GENOMIC DNA]</scope>
    <source>
        <strain evidence="3">JCM 3146</strain>
    </source>
</reference>
<gene>
    <name evidence="2" type="ORF">GCM10010151_44510</name>
</gene>
<organism evidence="2 3">
    <name type="scientific">Actinoallomurus spadix</name>
    <dbReference type="NCBI Taxonomy" id="79912"/>
    <lineage>
        <taxon>Bacteria</taxon>
        <taxon>Bacillati</taxon>
        <taxon>Actinomycetota</taxon>
        <taxon>Actinomycetes</taxon>
        <taxon>Streptosporangiales</taxon>
        <taxon>Thermomonosporaceae</taxon>
        <taxon>Actinoallomurus</taxon>
    </lineage>
</organism>
<feature type="compositionally biased region" description="Polar residues" evidence="1">
    <location>
        <begin position="105"/>
        <end position="119"/>
    </location>
</feature>
<dbReference type="Proteomes" id="UP001501822">
    <property type="component" value="Unassembled WGS sequence"/>
</dbReference>
<feature type="compositionally biased region" description="Basic and acidic residues" evidence="1">
    <location>
        <begin position="50"/>
        <end position="68"/>
    </location>
</feature>
<evidence type="ECO:0000256" key="1">
    <source>
        <dbReference type="SAM" id="MobiDB-lite"/>
    </source>
</evidence>
<accession>A0ABP3GPL2</accession>
<protein>
    <submittedName>
        <fullName evidence="2">Uncharacterized protein</fullName>
    </submittedName>
</protein>